<dbReference type="Proteomes" id="UP000275078">
    <property type="component" value="Unassembled WGS sequence"/>
</dbReference>
<organism evidence="1 2">
    <name type="scientific">Ascobolus immersus RN42</name>
    <dbReference type="NCBI Taxonomy" id="1160509"/>
    <lineage>
        <taxon>Eukaryota</taxon>
        <taxon>Fungi</taxon>
        <taxon>Dikarya</taxon>
        <taxon>Ascomycota</taxon>
        <taxon>Pezizomycotina</taxon>
        <taxon>Pezizomycetes</taxon>
        <taxon>Pezizales</taxon>
        <taxon>Ascobolaceae</taxon>
        <taxon>Ascobolus</taxon>
    </lineage>
</organism>
<protein>
    <submittedName>
        <fullName evidence="1">Uncharacterized protein</fullName>
    </submittedName>
</protein>
<accession>A0A3N4HYQ6</accession>
<proteinExistence type="predicted"/>
<keyword evidence="2" id="KW-1185">Reference proteome</keyword>
<reference evidence="1 2" key="1">
    <citation type="journal article" date="2018" name="Nat. Ecol. Evol.">
        <title>Pezizomycetes genomes reveal the molecular basis of ectomycorrhizal truffle lifestyle.</title>
        <authorList>
            <person name="Murat C."/>
            <person name="Payen T."/>
            <person name="Noel B."/>
            <person name="Kuo A."/>
            <person name="Morin E."/>
            <person name="Chen J."/>
            <person name="Kohler A."/>
            <person name="Krizsan K."/>
            <person name="Balestrini R."/>
            <person name="Da Silva C."/>
            <person name="Montanini B."/>
            <person name="Hainaut M."/>
            <person name="Levati E."/>
            <person name="Barry K.W."/>
            <person name="Belfiori B."/>
            <person name="Cichocki N."/>
            <person name="Clum A."/>
            <person name="Dockter R.B."/>
            <person name="Fauchery L."/>
            <person name="Guy J."/>
            <person name="Iotti M."/>
            <person name="Le Tacon F."/>
            <person name="Lindquist E.A."/>
            <person name="Lipzen A."/>
            <person name="Malagnac F."/>
            <person name="Mello A."/>
            <person name="Molinier V."/>
            <person name="Miyauchi S."/>
            <person name="Poulain J."/>
            <person name="Riccioni C."/>
            <person name="Rubini A."/>
            <person name="Sitrit Y."/>
            <person name="Splivallo R."/>
            <person name="Traeger S."/>
            <person name="Wang M."/>
            <person name="Zifcakova L."/>
            <person name="Wipf D."/>
            <person name="Zambonelli A."/>
            <person name="Paolocci F."/>
            <person name="Nowrousian M."/>
            <person name="Ottonello S."/>
            <person name="Baldrian P."/>
            <person name="Spatafora J.W."/>
            <person name="Henrissat B."/>
            <person name="Nagy L.G."/>
            <person name="Aury J.M."/>
            <person name="Wincker P."/>
            <person name="Grigoriev I.V."/>
            <person name="Bonfante P."/>
            <person name="Martin F.M."/>
        </authorList>
    </citation>
    <scope>NUCLEOTIDE SEQUENCE [LARGE SCALE GENOMIC DNA]</scope>
    <source>
        <strain evidence="1 2">RN42</strain>
    </source>
</reference>
<evidence type="ECO:0000313" key="2">
    <source>
        <dbReference type="Proteomes" id="UP000275078"/>
    </source>
</evidence>
<evidence type="ECO:0000313" key="1">
    <source>
        <dbReference type="EMBL" id="RPA78995.1"/>
    </source>
</evidence>
<gene>
    <name evidence="1" type="ORF">BJ508DRAFT_308739</name>
</gene>
<dbReference type="EMBL" id="ML119704">
    <property type="protein sequence ID" value="RPA78995.1"/>
    <property type="molecule type" value="Genomic_DNA"/>
</dbReference>
<dbReference type="AlphaFoldDB" id="A0A3N4HYQ6"/>
<sequence>MDVVNNDPQFPHPVQFYLSADMKEADRMLHQLNSAISQEKQNIYGCLSDLGRKPNQVAWSNQEEREKFHDCIQQKRSKSDIDPSAYNNAYQKIMTAHAQWKLDNDAYEASHPNAGTTCPEGWRTVRVPGWGMSFQHNLSEPDVHLVDPVPQRRHYTVSPNAHRIKDTQECYVHFPIKNEDIVLDPNDTVIVEAIHQVMCYYYEEDELS</sequence>
<name>A0A3N4HYQ6_ASCIM</name>